<comment type="caution">
    <text evidence="1">The sequence shown here is derived from an EMBL/GenBank/DDBJ whole genome shotgun (WGS) entry which is preliminary data.</text>
</comment>
<proteinExistence type="predicted"/>
<dbReference type="EMBL" id="CAJVCH010114968">
    <property type="protein sequence ID" value="CAG7724888.1"/>
    <property type="molecule type" value="Genomic_DNA"/>
</dbReference>
<name>A0A8J2JSQ4_9HEXA</name>
<evidence type="ECO:0000313" key="2">
    <source>
        <dbReference type="Proteomes" id="UP000708208"/>
    </source>
</evidence>
<dbReference type="AlphaFoldDB" id="A0A8J2JSQ4"/>
<evidence type="ECO:0000313" key="1">
    <source>
        <dbReference type="EMBL" id="CAG7724888.1"/>
    </source>
</evidence>
<sequence>MPLLLFKKSFKNVVLLPRFSKALLFLGLSFLLFVVSISFFQENVLGLQGQGSQLKESISSKTKSKILCYVLISPRKISKSGHPSDLFKCQ</sequence>
<reference evidence="1" key="1">
    <citation type="submission" date="2021-06" db="EMBL/GenBank/DDBJ databases">
        <authorList>
            <person name="Hodson N. C."/>
            <person name="Mongue J. A."/>
            <person name="Jaron S. K."/>
        </authorList>
    </citation>
    <scope>NUCLEOTIDE SEQUENCE</scope>
</reference>
<organism evidence="1 2">
    <name type="scientific">Allacma fusca</name>
    <dbReference type="NCBI Taxonomy" id="39272"/>
    <lineage>
        <taxon>Eukaryota</taxon>
        <taxon>Metazoa</taxon>
        <taxon>Ecdysozoa</taxon>
        <taxon>Arthropoda</taxon>
        <taxon>Hexapoda</taxon>
        <taxon>Collembola</taxon>
        <taxon>Symphypleona</taxon>
        <taxon>Sminthuridae</taxon>
        <taxon>Allacma</taxon>
    </lineage>
</organism>
<protein>
    <submittedName>
        <fullName evidence="1">Uncharacterized protein</fullName>
    </submittedName>
</protein>
<keyword evidence="2" id="KW-1185">Reference proteome</keyword>
<accession>A0A8J2JSQ4</accession>
<gene>
    <name evidence="1" type="ORF">AFUS01_LOCUS13880</name>
</gene>
<dbReference type="Proteomes" id="UP000708208">
    <property type="component" value="Unassembled WGS sequence"/>
</dbReference>